<dbReference type="Gene3D" id="3.90.180.10">
    <property type="entry name" value="Medium-chain alcohol dehydrogenases, catalytic domain"/>
    <property type="match status" value="1"/>
</dbReference>
<reference evidence="3" key="2">
    <citation type="submission" date="2025-08" db="UniProtKB">
        <authorList>
            <consortium name="Ensembl"/>
        </authorList>
    </citation>
    <scope>IDENTIFICATION</scope>
</reference>
<dbReference type="SUPFAM" id="SSF50129">
    <property type="entry name" value="GroES-like"/>
    <property type="match status" value="1"/>
</dbReference>
<dbReference type="AlphaFoldDB" id="A0A803XQ28"/>
<reference evidence="3" key="3">
    <citation type="submission" date="2025-09" db="UniProtKB">
        <authorList>
            <consortium name="Ensembl"/>
        </authorList>
    </citation>
    <scope>IDENTIFICATION</scope>
</reference>
<dbReference type="PANTHER" id="PTHR43880">
    <property type="entry name" value="ALCOHOL DEHYDROGENASE"/>
    <property type="match status" value="1"/>
</dbReference>
<dbReference type="GO" id="GO:0005829">
    <property type="term" value="C:cytosol"/>
    <property type="evidence" value="ECO:0007669"/>
    <property type="project" value="TreeGrafter"/>
</dbReference>
<evidence type="ECO:0000313" key="3">
    <source>
        <dbReference type="Ensembl" id="ENSMGAP00000021624.1"/>
    </source>
</evidence>
<dbReference type="GO" id="GO:0008270">
    <property type="term" value="F:zinc ion binding"/>
    <property type="evidence" value="ECO:0007669"/>
    <property type="project" value="TreeGrafter"/>
</dbReference>
<dbReference type="InterPro" id="IPR011032">
    <property type="entry name" value="GroES-like_sf"/>
</dbReference>
<organism evidence="3 4">
    <name type="scientific">Meleagris gallopavo</name>
    <name type="common">Wild turkey</name>
    <dbReference type="NCBI Taxonomy" id="9103"/>
    <lineage>
        <taxon>Eukaryota</taxon>
        <taxon>Metazoa</taxon>
        <taxon>Chordata</taxon>
        <taxon>Craniata</taxon>
        <taxon>Vertebrata</taxon>
        <taxon>Euteleostomi</taxon>
        <taxon>Archelosauria</taxon>
        <taxon>Archosauria</taxon>
        <taxon>Dinosauria</taxon>
        <taxon>Saurischia</taxon>
        <taxon>Theropoda</taxon>
        <taxon>Coelurosauria</taxon>
        <taxon>Aves</taxon>
        <taxon>Neognathae</taxon>
        <taxon>Galloanserae</taxon>
        <taxon>Galliformes</taxon>
        <taxon>Phasianidae</taxon>
        <taxon>Meleagridinae</taxon>
        <taxon>Meleagris</taxon>
    </lineage>
</organism>
<dbReference type="GO" id="GO:0042573">
    <property type="term" value="P:retinoic acid metabolic process"/>
    <property type="evidence" value="ECO:0007669"/>
    <property type="project" value="TreeGrafter"/>
</dbReference>
<dbReference type="GO" id="GO:0004745">
    <property type="term" value="F:all-trans-retinol dehydrogenase (NAD+) activity"/>
    <property type="evidence" value="ECO:0007669"/>
    <property type="project" value="TreeGrafter"/>
</dbReference>
<dbReference type="InParanoid" id="A0A803XQ28"/>
<keyword evidence="1" id="KW-0479">Metal-binding</keyword>
<proteinExistence type="predicted"/>
<evidence type="ECO:0000313" key="4">
    <source>
        <dbReference type="Proteomes" id="UP000001645"/>
    </source>
</evidence>
<protein>
    <submittedName>
        <fullName evidence="3">Uncharacterized protein</fullName>
    </submittedName>
</protein>
<accession>A0A803XQ28</accession>
<evidence type="ECO:0000256" key="2">
    <source>
        <dbReference type="ARBA" id="ARBA00022833"/>
    </source>
</evidence>
<dbReference type="PANTHER" id="PTHR43880:SF8">
    <property type="entry name" value="ALCOHOL DEHYDROGENASE 6 (CLASS V)"/>
    <property type="match status" value="1"/>
</dbReference>
<name>A0A803XQ28_MELGA</name>
<evidence type="ECO:0000256" key="1">
    <source>
        <dbReference type="ARBA" id="ARBA00022723"/>
    </source>
</evidence>
<dbReference type="Proteomes" id="UP000001645">
    <property type="component" value="Unplaced"/>
</dbReference>
<reference evidence="3" key="1">
    <citation type="journal article" date="2010" name="PLoS Biol.">
        <title>Multi-platform next-generation sequencing of the domestic turkey (Meleagris gallopavo): genome assembly and analysis.</title>
        <authorList>
            <person name="Dalloul R.A."/>
            <person name="Long J.A."/>
            <person name="Zimin A.V."/>
            <person name="Aslam L."/>
            <person name="Beal K."/>
            <person name="Blomberg L.A."/>
            <person name="Bouffard P."/>
            <person name="Burt D.W."/>
            <person name="Crasta O."/>
            <person name="Crooijmans R.P."/>
            <person name="Cooper K."/>
            <person name="Coulombe R.A."/>
            <person name="De S."/>
            <person name="Delany M.E."/>
            <person name="Dodgson J.B."/>
            <person name="Dong J.J."/>
            <person name="Evans C."/>
            <person name="Frederickson K.M."/>
            <person name="Flicek P."/>
            <person name="Florea L."/>
            <person name="Folkerts O."/>
            <person name="Groenen M.A."/>
            <person name="Harkins T.T."/>
            <person name="Herrero J."/>
            <person name="Hoffmann S."/>
            <person name="Megens H.J."/>
            <person name="Jiang A."/>
            <person name="de Jong P."/>
            <person name="Kaiser P."/>
            <person name="Kim H."/>
            <person name="Kim K.W."/>
            <person name="Kim S."/>
            <person name="Langenberger D."/>
            <person name="Lee M.K."/>
            <person name="Lee T."/>
            <person name="Mane S."/>
            <person name="Marcais G."/>
            <person name="Marz M."/>
            <person name="McElroy A.P."/>
            <person name="Modise T."/>
            <person name="Nefedov M."/>
            <person name="Notredame C."/>
            <person name="Paton I.R."/>
            <person name="Payne W.S."/>
            <person name="Pertea G."/>
            <person name="Prickett D."/>
            <person name="Puiu D."/>
            <person name="Qioa D."/>
            <person name="Raineri E."/>
            <person name="Ruffier M."/>
            <person name="Salzberg S.L."/>
            <person name="Schatz M.C."/>
            <person name="Scheuring C."/>
            <person name="Schmidt C.J."/>
            <person name="Schroeder S."/>
            <person name="Searle S.M."/>
            <person name="Smith E.J."/>
            <person name="Smith J."/>
            <person name="Sonstegard T.S."/>
            <person name="Stadler P.F."/>
            <person name="Tafer H."/>
            <person name="Tu Z.J."/>
            <person name="Van Tassell C.P."/>
            <person name="Vilella A.J."/>
            <person name="Williams K.P."/>
            <person name="Yorke J.A."/>
            <person name="Zhang L."/>
            <person name="Zhang H.B."/>
            <person name="Zhang X."/>
            <person name="Zhang Y."/>
            <person name="Reed K.M."/>
        </authorList>
    </citation>
    <scope>NUCLEOTIDE SEQUENCE [LARGE SCALE GENOMIC DNA]</scope>
</reference>
<dbReference type="GeneTree" id="ENSGT00940000176100"/>
<keyword evidence="2" id="KW-0862">Zinc</keyword>
<keyword evidence="4" id="KW-1185">Reference proteome</keyword>
<dbReference type="Ensembl" id="ENSMGAT00000021304.1">
    <property type="protein sequence ID" value="ENSMGAP00000021624.1"/>
    <property type="gene ID" value="ENSMGAG00000018513.1"/>
</dbReference>
<sequence>SSSSGTVIRCRAAVAWAAGKSLSVEEIEVAPPKAHEVRVKVKFCHLRTNNH</sequence>
<dbReference type="GO" id="GO:0042572">
    <property type="term" value="P:retinol metabolic process"/>
    <property type="evidence" value="ECO:0007669"/>
    <property type="project" value="TreeGrafter"/>
</dbReference>